<evidence type="ECO:0000256" key="1">
    <source>
        <dbReference type="ARBA" id="ARBA00023015"/>
    </source>
</evidence>
<dbReference type="EMBL" id="BAABIL010000540">
    <property type="protein sequence ID" value="GAA4991970.1"/>
    <property type="molecule type" value="Genomic_DNA"/>
</dbReference>
<dbReference type="PRINTS" id="PR00035">
    <property type="entry name" value="HTHGNTR"/>
</dbReference>
<comment type="caution">
    <text evidence="5">The sequence shown here is derived from an EMBL/GenBank/DDBJ whole genome shotgun (WGS) entry which is preliminary data.</text>
</comment>
<keyword evidence="3" id="KW-0804">Transcription</keyword>
<keyword evidence="1" id="KW-0805">Transcription regulation</keyword>
<dbReference type="PANTHER" id="PTHR43537">
    <property type="entry name" value="TRANSCRIPTIONAL REGULATOR, GNTR FAMILY"/>
    <property type="match status" value="1"/>
</dbReference>
<feature type="domain" description="HTH gntR-type" evidence="4">
    <location>
        <begin position="24"/>
        <end position="94"/>
    </location>
</feature>
<evidence type="ECO:0000256" key="2">
    <source>
        <dbReference type="ARBA" id="ARBA00023125"/>
    </source>
</evidence>
<reference evidence="6" key="1">
    <citation type="journal article" date="2019" name="Int. J. Syst. Evol. Microbiol.">
        <title>The Global Catalogue of Microorganisms (GCM) 10K type strain sequencing project: providing services to taxonomists for standard genome sequencing and annotation.</title>
        <authorList>
            <consortium name="The Broad Institute Genomics Platform"/>
            <consortium name="The Broad Institute Genome Sequencing Center for Infectious Disease"/>
            <person name="Wu L."/>
            <person name="Ma J."/>
        </authorList>
    </citation>
    <scope>NUCLEOTIDE SEQUENCE [LARGE SCALE GENOMIC DNA]</scope>
    <source>
        <strain evidence="6">JCM 18126</strain>
    </source>
</reference>
<dbReference type="InterPro" id="IPR011711">
    <property type="entry name" value="GntR_C"/>
</dbReference>
<dbReference type="InterPro" id="IPR008920">
    <property type="entry name" value="TF_FadR/GntR_C"/>
</dbReference>
<dbReference type="Pfam" id="PF00392">
    <property type="entry name" value="GntR"/>
    <property type="match status" value="1"/>
</dbReference>
<sequence length="243" mass="25346">MGGEPRPAPATGAAEALLRPLRVGNAFEETVERLLQTIRLGLVPPGDRLPPERELAPRLGVSRATLRDALAALHAAGWVEVRRGRTGATFVRERLPRPAGNCPAPTAAEVEDVLALRWAVEVGAAELAARRGPTGAERDALDTALRAAEAASPADYRRCDSRLHLALAAASGSPSLVAVAADARVRLDDLLDRIPLLAVNLAHSDAQHRAIVAAVLAGDAGRARAAAAEHVEGSAALLRGFLS</sequence>
<dbReference type="CDD" id="cd07377">
    <property type="entry name" value="WHTH_GntR"/>
    <property type="match status" value="1"/>
</dbReference>
<name>A0ABP9I8U7_9ACTN</name>
<evidence type="ECO:0000313" key="5">
    <source>
        <dbReference type="EMBL" id="GAA4991970.1"/>
    </source>
</evidence>
<keyword evidence="2" id="KW-0238">DNA-binding</keyword>
<dbReference type="PANTHER" id="PTHR43537:SF24">
    <property type="entry name" value="GLUCONATE OPERON TRANSCRIPTIONAL REPRESSOR"/>
    <property type="match status" value="1"/>
</dbReference>
<dbReference type="SMART" id="SM00895">
    <property type="entry name" value="FCD"/>
    <property type="match status" value="1"/>
</dbReference>
<dbReference type="InterPro" id="IPR036390">
    <property type="entry name" value="WH_DNA-bd_sf"/>
</dbReference>
<dbReference type="PROSITE" id="PS50949">
    <property type="entry name" value="HTH_GNTR"/>
    <property type="match status" value="1"/>
</dbReference>
<dbReference type="RefSeq" id="WP_345713562.1">
    <property type="nucleotide sequence ID" value="NZ_BAABIL010000540.1"/>
</dbReference>
<protein>
    <submittedName>
        <fullName evidence="5">FCD domain-containing protein</fullName>
    </submittedName>
</protein>
<evidence type="ECO:0000313" key="6">
    <source>
        <dbReference type="Proteomes" id="UP001501195"/>
    </source>
</evidence>
<dbReference type="SMART" id="SM00345">
    <property type="entry name" value="HTH_GNTR"/>
    <property type="match status" value="1"/>
</dbReference>
<dbReference type="Gene3D" id="1.20.120.530">
    <property type="entry name" value="GntR ligand-binding domain-like"/>
    <property type="match status" value="1"/>
</dbReference>
<dbReference type="SUPFAM" id="SSF48008">
    <property type="entry name" value="GntR ligand-binding domain-like"/>
    <property type="match status" value="1"/>
</dbReference>
<organism evidence="5 6">
    <name type="scientific">Kineococcus glutinatus</name>
    <dbReference type="NCBI Taxonomy" id="1070872"/>
    <lineage>
        <taxon>Bacteria</taxon>
        <taxon>Bacillati</taxon>
        <taxon>Actinomycetota</taxon>
        <taxon>Actinomycetes</taxon>
        <taxon>Kineosporiales</taxon>
        <taxon>Kineosporiaceae</taxon>
        <taxon>Kineococcus</taxon>
    </lineage>
</organism>
<dbReference type="InterPro" id="IPR000524">
    <property type="entry name" value="Tscrpt_reg_HTH_GntR"/>
</dbReference>
<evidence type="ECO:0000259" key="4">
    <source>
        <dbReference type="PROSITE" id="PS50949"/>
    </source>
</evidence>
<dbReference type="SUPFAM" id="SSF46785">
    <property type="entry name" value="Winged helix' DNA-binding domain"/>
    <property type="match status" value="1"/>
</dbReference>
<keyword evidence="6" id="KW-1185">Reference proteome</keyword>
<gene>
    <name evidence="5" type="ORF">GCM10023225_30420</name>
</gene>
<evidence type="ECO:0000256" key="3">
    <source>
        <dbReference type="ARBA" id="ARBA00023163"/>
    </source>
</evidence>
<dbReference type="Gene3D" id="1.10.10.10">
    <property type="entry name" value="Winged helix-like DNA-binding domain superfamily/Winged helix DNA-binding domain"/>
    <property type="match status" value="1"/>
</dbReference>
<dbReference type="Proteomes" id="UP001501195">
    <property type="component" value="Unassembled WGS sequence"/>
</dbReference>
<proteinExistence type="predicted"/>
<dbReference type="InterPro" id="IPR036388">
    <property type="entry name" value="WH-like_DNA-bd_sf"/>
</dbReference>
<dbReference type="Pfam" id="PF07729">
    <property type="entry name" value="FCD"/>
    <property type="match status" value="1"/>
</dbReference>
<accession>A0ABP9I8U7</accession>